<keyword evidence="1" id="KW-0732">Signal</keyword>
<dbReference type="PANTHER" id="PTHR35573">
    <property type="entry name" value="PROTEIN CBG22129"/>
    <property type="match status" value="1"/>
</dbReference>
<dbReference type="PANTHER" id="PTHR35573:SF3">
    <property type="entry name" value="ML DOMAIN-CONTAINING PROTEIN"/>
    <property type="match status" value="1"/>
</dbReference>
<keyword evidence="2" id="KW-1185">Reference proteome</keyword>
<accession>A0A0N5A815</accession>
<dbReference type="InterPro" id="IPR036846">
    <property type="entry name" value="GM2-AP_sf"/>
</dbReference>
<proteinExistence type="predicted"/>
<dbReference type="WBParaSite" id="SMUV_0000019201-mRNA-1">
    <property type="protein sequence ID" value="SMUV_0000019201-mRNA-1"/>
    <property type="gene ID" value="SMUV_0000019201"/>
</dbReference>
<evidence type="ECO:0000313" key="3">
    <source>
        <dbReference type="WBParaSite" id="SMUV_0000019201-mRNA-1"/>
    </source>
</evidence>
<dbReference type="Proteomes" id="UP000046393">
    <property type="component" value="Unplaced"/>
</dbReference>
<reference evidence="3" key="1">
    <citation type="submission" date="2017-02" db="UniProtKB">
        <authorList>
            <consortium name="WormBaseParasite"/>
        </authorList>
    </citation>
    <scope>IDENTIFICATION</scope>
</reference>
<name>A0A0N5A815_9BILA</name>
<evidence type="ECO:0000256" key="1">
    <source>
        <dbReference type="ARBA" id="ARBA00022729"/>
    </source>
</evidence>
<organism evidence="2 3">
    <name type="scientific">Syphacia muris</name>
    <dbReference type="NCBI Taxonomy" id="451379"/>
    <lineage>
        <taxon>Eukaryota</taxon>
        <taxon>Metazoa</taxon>
        <taxon>Ecdysozoa</taxon>
        <taxon>Nematoda</taxon>
        <taxon>Chromadorea</taxon>
        <taxon>Rhabditida</taxon>
        <taxon>Spirurina</taxon>
        <taxon>Oxyuridomorpha</taxon>
        <taxon>Oxyuroidea</taxon>
        <taxon>Oxyuridae</taxon>
        <taxon>Syphacia</taxon>
    </lineage>
</organism>
<evidence type="ECO:0000313" key="2">
    <source>
        <dbReference type="Proteomes" id="UP000046393"/>
    </source>
</evidence>
<dbReference type="Gene3D" id="2.70.220.10">
    <property type="entry name" value="Ganglioside GM2 activator"/>
    <property type="match status" value="1"/>
</dbReference>
<dbReference type="AlphaFoldDB" id="A0A0N5A815"/>
<protein>
    <submittedName>
        <fullName evidence="3">ML domain-containing protein</fullName>
    </submittedName>
</protein>
<sequence length="143" mass="16040">MIVTASKVLNKDDIEMYPIDFKAPMTIELTAVNNGDVYQDNKVDVHLSQYTTGWLASKCEWKEVPTFGLLSNIDGCSYAKNCPLEKGNLDLRLPLDMTSFSTIINALLGDHPYQLSIHMKNYNPGVEKHEEIACVTAQMKIKS</sequence>